<dbReference type="SUPFAM" id="SSF52540">
    <property type="entry name" value="P-loop containing nucleoside triphosphate hydrolases"/>
    <property type="match status" value="1"/>
</dbReference>
<dbReference type="Proteomes" id="UP000002420">
    <property type="component" value="Chromosome"/>
</dbReference>
<dbReference type="RefSeq" id="WP_012468440.1">
    <property type="nucleotide sequence ID" value="NC_010814.1"/>
</dbReference>
<dbReference type="eggNOG" id="COG3598">
    <property type="taxonomic scope" value="Bacteria"/>
</dbReference>
<accession>B3E1J1</accession>
<proteinExistence type="predicted"/>
<reference evidence="1 2" key="1">
    <citation type="submission" date="2008-05" db="EMBL/GenBank/DDBJ databases">
        <title>Complete sequence of chromosome of Geobacter lovleyi SZ.</title>
        <authorList>
            <consortium name="US DOE Joint Genome Institute"/>
            <person name="Lucas S."/>
            <person name="Copeland A."/>
            <person name="Lapidus A."/>
            <person name="Glavina del Rio T."/>
            <person name="Dalin E."/>
            <person name="Tice H."/>
            <person name="Bruce D."/>
            <person name="Goodwin L."/>
            <person name="Pitluck S."/>
            <person name="Chertkov O."/>
            <person name="Meincke L."/>
            <person name="Brettin T."/>
            <person name="Detter J.C."/>
            <person name="Han C."/>
            <person name="Tapia R."/>
            <person name="Kuske C.R."/>
            <person name="Schmutz J."/>
            <person name="Larimer F."/>
            <person name="Land M."/>
            <person name="Hauser L."/>
            <person name="Kyrpides N."/>
            <person name="Mikhailova N."/>
            <person name="Sung Y."/>
            <person name="Fletcher K.E."/>
            <person name="Ritalahti K.M."/>
            <person name="Loeffler F.E."/>
            <person name="Richardson P."/>
        </authorList>
    </citation>
    <scope>NUCLEOTIDE SEQUENCE [LARGE SCALE GENOMIC DNA]</scope>
    <source>
        <strain evidence="2">ATCC BAA-1151 / DSM 17278 / SZ</strain>
    </source>
</reference>
<dbReference type="Pfam" id="PF13481">
    <property type="entry name" value="AAA_25"/>
    <property type="match status" value="1"/>
</dbReference>
<evidence type="ECO:0000313" key="1">
    <source>
        <dbReference type="EMBL" id="ACD94083.1"/>
    </source>
</evidence>
<dbReference type="Gene3D" id="3.40.50.300">
    <property type="entry name" value="P-loop containing nucleotide triphosphate hydrolases"/>
    <property type="match status" value="1"/>
</dbReference>
<dbReference type="STRING" id="398767.Glov_0355"/>
<evidence type="ECO:0000313" key="2">
    <source>
        <dbReference type="Proteomes" id="UP000002420"/>
    </source>
</evidence>
<dbReference type="KEGG" id="glo:Glov_0355"/>
<name>B3E1J1_TRIL1</name>
<dbReference type="AlphaFoldDB" id="B3E1J1"/>
<gene>
    <name evidence="1" type="ordered locus">Glov_0355</name>
</gene>
<keyword evidence="2" id="KW-1185">Reference proteome</keyword>
<sequence>MTIASNLKIEENPFAAKLGIKAWQEREFIKPKPEEYLVEDFIPANALVSLQTNNVYGKTTLAMQLAMSVAFDLPFLEQFRCLQSGRVLYINARDTDEDCHRRFKRLTREWSKSVPELGERVDQNLDNFSHISLFDECYGVSPHLIDISGSMTKTYAYLHQFSSYFKCKLIVLDPVEDFFPDNLKNISELYLKLRQLPAAVLLVVGDRNRYDAFNKVEVSMSLLENGLRVQSDYLGHRDIGLSMGAGIWFATTGRP</sequence>
<dbReference type="InterPro" id="IPR027417">
    <property type="entry name" value="P-loop_NTPase"/>
</dbReference>
<dbReference type="HOGENOM" id="CLU_1088862_0_0_7"/>
<protein>
    <submittedName>
        <fullName evidence="1">Uncharacterized protein</fullName>
    </submittedName>
</protein>
<organism evidence="1 2">
    <name type="scientific">Trichlorobacter lovleyi (strain ATCC BAA-1151 / DSM 17278 / SZ)</name>
    <name type="common">Geobacter lovleyi</name>
    <dbReference type="NCBI Taxonomy" id="398767"/>
    <lineage>
        <taxon>Bacteria</taxon>
        <taxon>Pseudomonadati</taxon>
        <taxon>Thermodesulfobacteriota</taxon>
        <taxon>Desulfuromonadia</taxon>
        <taxon>Geobacterales</taxon>
        <taxon>Geobacteraceae</taxon>
        <taxon>Trichlorobacter</taxon>
    </lineage>
</organism>
<dbReference type="EMBL" id="CP001089">
    <property type="protein sequence ID" value="ACD94083.1"/>
    <property type="molecule type" value="Genomic_DNA"/>
</dbReference>